<proteinExistence type="predicted"/>
<dbReference type="Pfam" id="PF06452">
    <property type="entry name" value="CBM9_1"/>
    <property type="match status" value="1"/>
</dbReference>
<comment type="caution">
    <text evidence="2">The sequence shown here is derived from an EMBL/GenBank/DDBJ whole genome shotgun (WGS) entry which is preliminary data.</text>
</comment>
<dbReference type="GO" id="GO:0030246">
    <property type="term" value="F:carbohydrate binding"/>
    <property type="evidence" value="ECO:0007669"/>
    <property type="project" value="InterPro"/>
</dbReference>
<name>A0A7X1AYW7_9BACT</name>
<feature type="domain" description="Carbohydrate-binding" evidence="1">
    <location>
        <begin position="14"/>
        <end position="174"/>
    </location>
</feature>
<dbReference type="GO" id="GO:0004553">
    <property type="term" value="F:hydrolase activity, hydrolyzing O-glycosyl compounds"/>
    <property type="evidence" value="ECO:0007669"/>
    <property type="project" value="InterPro"/>
</dbReference>
<sequence length="195" mass="22316">MDGKLGDWDLSGQIEMFVFQSLQDKQNAKFAIMYDANALYLSGEVRDPTPMMNRHNPDVTGDKGWDADSAQFRITVDPSREYPEEESAFKYSRNKELVDSRDDIKHLTLWYYTDKDLPVLQLYKGMSYRPENPDWGRFSIAPEEKFQSAYIPTPDGKGYTFEYRVPWTTLGVEAPPRGGDAVAGCGGGMWTDIWK</sequence>
<evidence type="ECO:0000313" key="2">
    <source>
        <dbReference type="EMBL" id="MBC2602531.1"/>
    </source>
</evidence>
<accession>A0A7X1AYW7</accession>
<keyword evidence="3" id="KW-1185">Reference proteome</keyword>
<protein>
    <recommendedName>
        <fullName evidence="1">Carbohydrate-binding domain-containing protein</fullName>
    </recommendedName>
</protein>
<organism evidence="2 3">
    <name type="scientific">Puniceicoccus vermicola</name>
    <dbReference type="NCBI Taxonomy" id="388746"/>
    <lineage>
        <taxon>Bacteria</taxon>
        <taxon>Pseudomonadati</taxon>
        <taxon>Verrucomicrobiota</taxon>
        <taxon>Opitutia</taxon>
        <taxon>Puniceicoccales</taxon>
        <taxon>Puniceicoccaceae</taxon>
        <taxon>Puniceicoccus</taxon>
    </lineage>
</organism>
<dbReference type="SUPFAM" id="SSF49344">
    <property type="entry name" value="CBD9-like"/>
    <property type="match status" value="1"/>
</dbReference>
<dbReference type="Gene3D" id="2.60.40.1190">
    <property type="match status" value="1"/>
</dbReference>
<dbReference type="InterPro" id="IPR010502">
    <property type="entry name" value="Carb-bd_dom_fam9"/>
</dbReference>
<gene>
    <name evidence="2" type="ORF">H5P30_12170</name>
</gene>
<evidence type="ECO:0000313" key="3">
    <source>
        <dbReference type="Proteomes" id="UP000525652"/>
    </source>
</evidence>
<dbReference type="EMBL" id="JACHVA010000099">
    <property type="protein sequence ID" value="MBC2602531.1"/>
    <property type="molecule type" value="Genomic_DNA"/>
</dbReference>
<dbReference type="AlphaFoldDB" id="A0A7X1AYW7"/>
<dbReference type="RefSeq" id="WP_185693202.1">
    <property type="nucleotide sequence ID" value="NZ_JACHVA010000099.1"/>
</dbReference>
<dbReference type="Proteomes" id="UP000525652">
    <property type="component" value="Unassembled WGS sequence"/>
</dbReference>
<evidence type="ECO:0000259" key="1">
    <source>
        <dbReference type="Pfam" id="PF06452"/>
    </source>
</evidence>
<dbReference type="GO" id="GO:0016052">
    <property type="term" value="P:carbohydrate catabolic process"/>
    <property type="evidence" value="ECO:0007669"/>
    <property type="project" value="InterPro"/>
</dbReference>
<reference evidence="2 3" key="1">
    <citation type="submission" date="2020-07" db="EMBL/GenBank/DDBJ databases">
        <authorList>
            <person name="Feng X."/>
        </authorList>
    </citation>
    <scope>NUCLEOTIDE SEQUENCE [LARGE SCALE GENOMIC DNA]</scope>
    <source>
        <strain evidence="2 3">JCM14086</strain>
    </source>
</reference>